<comment type="caution">
    <text evidence="1">The sequence shown here is derived from an EMBL/GenBank/DDBJ whole genome shotgun (WGS) entry which is preliminary data.</text>
</comment>
<evidence type="ECO:0008006" key="3">
    <source>
        <dbReference type="Google" id="ProtNLM"/>
    </source>
</evidence>
<name>A0A5J4WRB0_9EUKA</name>
<dbReference type="AlphaFoldDB" id="A0A5J4WRB0"/>
<evidence type="ECO:0000313" key="2">
    <source>
        <dbReference type="Proteomes" id="UP000324800"/>
    </source>
</evidence>
<evidence type="ECO:0000313" key="1">
    <source>
        <dbReference type="EMBL" id="KAA6396609.1"/>
    </source>
</evidence>
<dbReference type="EMBL" id="SNRW01001385">
    <property type="protein sequence ID" value="KAA6396609.1"/>
    <property type="molecule type" value="Genomic_DNA"/>
</dbReference>
<accession>A0A5J4WRB0</accession>
<sequence>MCKGQFSSGNTPIDDNKTVRVEFDYEKGTLVFFLDNVQQSILVQGIKERVRFMIFMNTANSSCIIRSFKKLIAPTSVHLTNEKALQW</sequence>
<protein>
    <recommendedName>
        <fullName evidence="3">SPRY domain-containing protein</fullName>
    </recommendedName>
</protein>
<reference evidence="1 2" key="1">
    <citation type="submission" date="2019-03" db="EMBL/GenBank/DDBJ databases">
        <title>Single cell metagenomics reveals metabolic interactions within the superorganism composed of flagellate Streblomastix strix and complex community of Bacteroidetes bacteria on its surface.</title>
        <authorList>
            <person name="Treitli S.C."/>
            <person name="Kolisko M."/>
            <person name="Husnik F."/>
            <person name="Keeling P."/>
            <person name="Hampl V."/>
        </authorList>
    </citation>
    <scope>NUCLEOTIDE SEQUENCE [LARGE SCALE GENOMIC DNA]</scope>
    <source>
        <strain evidence="1">ST1C</strain>
    </source>
</reference>
<proteinExistence type="predicted"/>
<dbReference type="Proteomes" id="UP000324800">
    <property type="component" value="Unassembled WGS sequence"/>
</dbReference>
<gene>
    <name evidence="1" type="ORF">EZS28_007867</name>
</gene>
<organism evidence="1 2">
    <name type="scientific">Streblomastix strix</name>
    <dbReference type="NCBI Taxonomy" id="222440"/>
    <lineage>
        <taxon>Eukaryota</taxon>
        <taxon>Metamonada</taxon>
        <taxon>Preaxostyla</taxon>
        <taxon>Oxymonadida</taxon>
        <taxon>Streblomastigidae</taxon>
        <taxon>Streblomastix</taxon>
    </lineage>
</organism>